<keyword evidence="4" id="KW-1185">Reference proteome</keyword>
<reference evidence="3 4" key="1">
    <citation type="submission" date="2005-10" db="EMBL/GenBank/DDBJ databases">
        <title>Complete sequence of Geobacter metallireducens GS-15.</title>
        <authorList>
            <consortium name="US DOE Joint Genome Institute"/>
            <person name="Copeland A."/>
            <person name="Lucas S."/>
            <person name="Lapidus A."/>
            <person name="Barry K."/>
            <person name="Detter J.C."/>
            <person name="Glavina T."/>
            <person name="Hammon N."/>
            <person name="Israni S."/>
            <person name="Pitluck S."/>
            <person name="Di Bartolo G."/>
            <person name="Chain P."/>
            <person name="Schmutz J."/>
            <person name="Larimer F."/>
            <person name="Land M."/>
            <person name="Kyrpides N."/>
            <person name="Ivanova N."/>
            <person name="Richardson P."/>
        </authorList>
    </citation>
    <scope>NUCLEOTIDE SEQUENCE [LARGE SCALE GENOMIC DNA]</scope>
    <source>
        <strain evidence="4">ATCC 53774 / DSM 7210 / GS-15</strain>
    </source>
</reference>
<sequence>MNGKMKSFTSKALAIAAGMVVLVLVQSNPTQASTLQVGVTVYDTADPTNFYSRVIVDNGAGDLDPNPHAILLGNNFEPIPGFVVQGSYHTAHLEPNILTSASSSVTNTRGTTSRAFVVVSDTDFKPPTNATFVTGSGTWTNAAGSTIALGYYNDPNNGQYAAPFVPFDTLGNPNPAPVLFADFDSFDQGWASLLSGDLVASFSDTATSDHDSFGFNGGPYGVSNVDPFSMALMFDFSVVPNGMLTSRGLSMEADPIPEPSTFLLLGAGLGGVVWLRRRK</sequence>
<feature type="chain" id="PRO_5004223466" evidence="1">
    <location>
        <begin position="33"/>
        <end position="279"/>
    </location>
</feature>
<dbReference type="NCBIfam" id="TIGR02595">
    <property type="entry name" value="PEP_CTERM"/>
    <property type="match status" value="1"/>
</dbReference>
<dbReference type="AlphaFoldDB" id="Q39S31"/>
<evidence type="ECO:0000256" key="1">
    <source>
        <dbReference type="SAM" id="SignalP"/>
    </source>
</evidence>
<dbReference type="Proteomes" id="UP000007073">
    <property type="component" value="Chromosome"/>
</dbReference>
<protein>
    <submittedName>
        <fullName evidence="3">PEP motif-containing protein, putative exosortase substrate</fullName>
    </submittedName>
</protein>
<dbReference type="KEGG" id="gme:Gmet_2725"/>
<organism evidence="3 4">
    <name type="scientific">Geobacter metallireducens (strain ATCC 53774 / DSM 7210 / GS-15)</name>
    <dbReference type="NCBI Taxonomy" id="269799"/>
    <lineage>
        <taxon>Bacteria</taxon>
        <taxon>Pseudomonadati</taxon>
        <taxon>Thermodesulfobacteriota</taxon>
        <taxon>Desulfuromonadia</taxon>
        <taxon>Geobacterales</taxon>
        <taxon>Geobacteraceae</taxon>
        <taxon>Geobacter</taxon>
    </lineage>
</organism>
<evidence type="ECO:0000259" key="2">
    <source>
        <dbReference type="Pfam" id="PF07589"/>
    </source>
</evidence>
<evidence type="ECO:0000313" key="4">
    <source>
        <dbReference type="Proteomes" id="UP000007073"/>
    </source>
</evidence>
<dbReference type="STRING" id="269799.Gmet_2725"/>
<feature type="signal peptide" evidence="1">
    <location>
        <begin position="1"/>
        <end position="32"/>
    </location>
</feature>
<dbReference type="HOGENOM" id="CLU_996623_0_0_7"/>
<keyword evidence="1" id="KW-0732">Signal</keyword>
<dbReference type="Pfam" id="PF07589">
    <property type="entry name" value="PEP-CTERM"/>
    <property type="match status" value="1"/>
</dbReference>
<reference evidence="3 4" key="2">
    <citation type="journal article" date="2009" name="BMC Microbiol.">
        <title>The genome sequence of Geobacter metallireducens: features of metabolism, physiology and regulation common and dissimilar to Geobacter sulfurreducens.</title>
        <authorList>
            <person name="Aklujkar M."/>
            <person name="Krushkal J."/>
            <person name="DiBartolo G."/>
            <person name="Lapidus A."/>
            <person name="Land M.L."/>
            <person name="Lovley D.R."/>
        </authorList>
    </citation>
    <scope>NUCLEOTIDE SEQUENCE [LARGE SCALE GENOMIC DNA]</scope>
    <source>
        <strain evidence="4">ATCC 53774 / DSM 7210 / GS-15</strain>
    </source>
</reference>
<gene>
    <name evidence="3" type="ordered locus">Gmet_2725</name>
</gene>
<dbReference type="InterPro" id="IPR013424">
    <property type="entry name" value="Ice-binding_C"/>
</dbReference>
<proteinExistence type="predicted"/>
<evidence type="ECO:0000313" key="3">
    <source>
        <dbReference type="EMBL" id="ABB32943.1"/>
    </source>
</evidence>
<dbReference type="RefSeq" id="WP_004511735.1">
    <property type="nucleotide sequence ID" value="NC_007517.1"/>
</dbReference>
<accession>Q39S31</accession>
<feature type="domain" description="Ice-binding protein C-terminal" evidence="2">
    <location>
        <begin position="255"/>
        <end position="277"/>
    </location>
</feature>
<name>Q39S31_GEOMG</name>
<dbReference type="EMBL" id="CP000148">
    <property type="protein sequence ID" value="ABB32943.1"/>
    <property type="molecule type" value="Genomic_DNA"/>
</dbReference>